<feature type="transmembrane region" description="Helical" evidence="5">
    <location>
        <begin position="7"/>
        <end position="28"/>
    </location>
</feature>
<dbReference type="OrthoDB" id="2109635at2"/>
<evidence type="ECO:0000256" key="1">
    <source>
        <dbReference type="ARBA" id="ARBA00004167"/>
    </source>
</evidence>
<evidence type="ECO:0000256" key="3">
    <source>
        <dbReference type="ARBA" id="ARBA00022989"/>
    </source>
</evidence>
<dbReference type="PANTHER" id="PTHR36985">
    <property type="entry name" value="TRANSLOCATION AND ASSEMBLY MODULE SUBUNIT TAMB"/>
    <property type="match status" value="1"/>
</dbReference>
<accession>A0A4R6M380</accession>
<dbReference type="Pfam" id="PF04357">
    <property type="entry name" value="TamB"/>
    <property type="match status" value="1"/>
</dbReference>
<dbReference type="GO" id="GO:0005886">
    <property type="term" value="C:plasma membrane"/>
    <property type="evidence" value="ECO:0007669"/>
    <property type="project" value="InterPro"/>
</dbReference>
<evidence type="ECO:0000256" key="4">
    <source>
        <dbReference type="ARBA" id="ARBA00023136"/>
    </source>
</evidence>
<comment type="caution">
    <text evidence="7">The sequence shown here is derived from an EMBL/GenBank/DDBJ whole genome shotgun (WGS) entry which is preliminary data.</text>
</comment>
<reference evidence="7 8" key="1">
    <citation type="submission" date="2019-03" db="EMBL/GenBank/DDBJ databases">
        <title>Subsurface microbial communities from deep shales in Ohio and West Virginia, USA.</title>
        <authorList>
            <person name="Wrighton K."/>
        </authorList>
    </citation>
    <scope>NUCLEOTIDE SEQUENCE [LARGE SCALE GENOMIC DNA]</scope>
    <source>
        <strain evidence="7 8">MA284_T2</strain>
    </source>
</reference>
<comment type="subcellular location">
    <subcellularLocation>
        <location evidence="1">Membrane</location>
        <topology evidence="1">Single-pass membrane protein</topology>
    </subcellularLocation>
</comment>
<gene>
    <name evidence="7" type="ORF">DFR79_10194</name>
</gene>
<evidence type="ECO:0000313" key="7">
    <source>
        <dbReference type="EMBL" id="TDO95095.1"/>
    </source>
</evidence>
<keyword evidence="4 5" id="KW-0472">Membrane</keyword>
<dbReference type="InterPro" id="IPR007452">
    <property type="entry name" value="TamB_C"/>
</dbReference>
<evidence type="ECO:0000256" key="5">
    <source>
        <dbReference type="SAM" id="Phobius"/>
    </source>
</evidence>
<keyword evidence="2 5" id="KW-0812">Transmembrane</keyword>
<evidence type="ECO:0000313" key="8">
    <source>
        <dbReference type="Proteomes" id="UP000295064"/>
    </source>
</evidence>
<dbReference type="PANTHER" id="PTHR36985:SF1">
    <property type="entry name" value="TRANSLOCATION AND ASSEMBLY MODULE SUBUNIT TAMB"/>
    <property type="match status" value="1"/>
</dbReference>
<dbReference type="RefSeq" id="WP_133513535.1">
    <property type="nucleotide sequence ID" value="NZ_SNWX01000001.1"/>
</dbReference>
<feature type="domain" description="Translocation and assembly module TamB C-terminal" evidence="6">
    <location>
        <begin position="1137"/>
        <end position="1473"/>
    </location>
</feature>
<keyword evidence="3 5" id="KW-1133">Transmembrane helix</keyword>
<evidence type="ECO:0000256" key="2">
    <source>
        <dbReference type="ARBA" id="ARBA00022692"/>
    </source>
</evidence>
<name>A0A4R6M380_9FIRM</name>
<proteinExistence type="predicted"/>
<organism evidence="7 8">
    <name type="scientific">Halanaerobium saccharolyticum</name>
    <dbReference type="NCBI Taxonomy" id="43595"/>
    <lineage>
        <taxon>Bacteria</taxon>
        <taxon>Bacillati</taxon>
        <taxon>Bacillota</taxon>
        <taxon>Clostridia</taxon>
        <taxon>Halanaerobiales</taxon>
        <taxon>Halanaerobiaceae</taxon>
        <taxon>Halanaerobium</taxon>
    </lineage>
</organism>
<dbReference type="Proteomes" id="UP000295064">
    <property type="component" value="Unassembled WGS sequence"/>
</dbReference>
<sequence>MDKQIKYLLGVLIVLLISAYFLSLLVGLPQYFEEDIIAFLEERFSGNISFSSVSLWPLNRIRLNNFEFTARNGSTFKAESLNLDYSLNFNEEEIVKVEFIELIGAEIEVQGDFINLNQNLSASDWRPGAKRPGANLSNADFLSALSLPDFFADINVNIRNSNLVLKTAALNLELTDLQLGLEAESTESYKLNFSAGVMIKQLQLENDLELNDFKISNLDLKFKKNKGTAELYFAGESLELAAAAANLQRSKFNYQDFEVDLKTLQGLASVRGELSFKNYQLSSYQSQITVEDLTLQSSYNYAQGEKEKLTLSSPSLKIKAAGPELSLVISENTIFVDQNPVNLSLKIDQSLDYRLKVEAENFNYDYRFLAPYLNKGVFDFNFNLSTASNQLQIAAAEISAAELSSQYMDLNSADISLMFDQDEFFLNKAEISLADENQLALKGSYNFENKNYFLTAEAKNFILSENLISNLTRIEFFAENNYLAQLNQIKDRRLDFKIDAAGLYGQQQGLSANGNLNLSFKTAAAGSYFKVDSSFWYTDQKLLLNSFKVISDYGRLDLMGELDFGTEKLQLRYAARHLEPQIINEFLAREASILTELNPNITYLEGSILDSFTNPTVNLRLNMNQLEYDNYLLEDLMLSAVYENDNLKINDFQAKIAQASVTAAGEIKNLSRLGEAELNLNVNSQDLYFQDIAAFAGQKLPLSGEVQIQAAFSGRVNDYNLNLSLKADNSILEFDGQEIEFSNLQAEISRENGDFIINDLAAEQQDLQLTAAGSFNFSQGFDVDLQLDGFQPANYLNDYQYAADNLNGSLSLSGKIRGKLENITVDFELDSQDLSFSELGIEINDNSFSYNINENLISIDHFNFSAASGSYNLSGRIFDLSSQIKTELELELLEVPTRNLVLQFANFYPLAEDLIFAGSIDFKSQGLDYQAEVDINADAQTGSGNLSLSGTVSENMALNFEASKLALNVNSSQYGFNFKLNSLLDFSGSIEGSLQAPVVRLTHQLRELTLNNNSVELVEGEIILESSRRFSISENLEFSQGGELTLDGSYSLIDDQLNLSSNLESLPLGFLISFLGEGYSASGSINGSFRAEGSLESPALEGELKIGAEYLELGLSHRIENLQGTISLAQGKAVVENLDGNFAEGQFSVNGRLNFLNLENFWNLSLTGQNLYLEHGSLAGNFDADLNFTGPLLNPLLEGDLLVHDFVIGIPFEWPETEVDSNAFVPRINLDITPGENVRVENENMEIIVQRGSLNLQFNNSLADPLSLEGRLRSQEGEFTYYSSYFNLENAEAVFSPVNENDIPELSVNAVTYAGGYEITINLRGPADNMRITLSSDADLTQDEILNLLSTRGALGSAIIGGEDIGVQNIIWQELTRIVNSFLQQGVISDLESDFETIFSLDRAEIDALQFGMEREFTIYLGKNITDRLYIEYANYFNQEGRGAELSFEYQLTEPTVLKGTYFGDQEYQISIETEIEF</sequence>
<protein>
    <submittedName>
        <fullName evidence="7">Translocation and assembly module TamB</fullName>
    </submittedName>
</protein>
<dbReference type="EMBL" id="SNWX01000001">
    <property type="protein sequence ID" value="TDO95095.1"/>
    <property type="molecule type" value="Genomic_DNA"/>
</dbReference>
<evidence type="ECO:0000259" key="6">
    <source>
        <dbReference type="Pfam" id="PF04357"/>
    </source>
</evidence>
<dbReference type="GO" id="GO:0009306">
    <property type="term" value="P:protein secretion"/>
    <property type="evidence" value="ECO:0007669"/>
    <property type="project" value="InterPro"/>
</dbReference>